<dbReference type="Proteomes" id="UP001168098">
    <property type="component" value="Unassembled WGS sequence"/>
</dbReference>
<protein>
    <submittedName>
        <fullName evidence="6">Uncharacterized protein</fullName>
    </submittedName>
</protein>
<evidence type="ECO:0000256" key="5">
    <source>
        <dbReference type="SAM" id="MobiDB-lite"/>
    </source>
</evidence>
<reference evidence="6 7" key="1">
    <citation type="journal article" date="2023" name="BMC Biotechnol.">
        <title>Vitis rotundifolia cv Carlos genome sequencing.</title>
        <authorList>
            <person name="Huff M."/>
            <person name="Hulse-Kemp A."/>
            <person name="Scheffler B."/>
            <person name="Youngblood R."/>
            <person name="Simpson S."/>
            <person name="Babiker E."/>
            <person name="Staton M."/>
        </authorList>
    </citation>
    <scope>NUCLEOTIDE SEQUENCE [LARGE SCALE GENOMIC DNA]</scope>
    <source>
        <tissue evidence="6">Leaf</tissue>
    </source>
</reference>
<feature type="compositionally biased region" description="Polar residues" evidence="5">
    <location>
        <begin position="31"/>
        <end position="48"/>
    </location>
</feature>
<accession>A0AA38Z977</accession>
<evidence type="ECO:0000256" key="2">
    <source>
        <dbReference type="ARBA" id="ARBA00022801"/>
    </source>
</evidence>
<dbReference type="GO" id="GO:0005524">
    <property type="term" value="F:ATP binding"/>
    <property type="evidence" value="ECO:0007669"/>
    <property type="project" value="UniProtKB-KW"/>
</dbReference>
<proteinExistence type="predicted"/>
<name>A0AA38Z977_VITRO</name>
<evidence type="ECO:0000256" key="1">
    <source>
        <dbReference type="ARBA" id="ARBA00022741"/>
    </source>
</evidence>
<organism evidence="6 7">
    <name type="scientific">Vitis rotundifolia</name>
    <name type="common">Muscadine grape</name>
    <dbReference type="NCBI Taxonomy" id="103349"/>
    <lineage>
        <taxon>Eukaryota</taxon>
        <taxon>Viridiplantae</taxon>
        <taxon>Streptophyta</taxon>
        <taxon>Embryophyta</taxon>
        <taxon>Tracheophyta</taxon>
        <taxon>Spermatophyta</taxon>
        <taxon>Magnoliopsida</taxon>
        <taxon>eudicotyledons</taxon>
        <taxon>Gunneridae</taxon>
        <taxon>Pentapetalae</taxon>
        <taxon>rosids</taxon>
        <taxon>Vitales</taxon>
        <taxon>Vitaceae</taxon>
        <taxon>Viteae</taxon>
        <taxon>Vitis</taxon>
    </lineage>
</organism>
<evidence type="ECO:0000313" key="6">
    <source>
        <dbReference type="EMBL" id="KAJ9684756.1"/>
    </source>
</evidence>
<evidence type="ECO:0000256" key="4">
    <source>
        <dbReference type="ARBA" id="ARBA00022840"/>
    </source>
</evidence>
<keyword evidence="7" id="KW-1185">Reference proteome</keyword>
<dbReference type="GO" id="GO:0004386">
    <property type="term" value="F:helicase activity"/>
    <property type="evidence" value="ECO:0007669"/>
    <property type="project" value="UniProtKB-KW"/>
</dbReference>
<dbReference type="PANTHER" id="PTHR47960">
    <property type="entry name" value="DEAD-BOX ATP-DEPENDENT RNA HELICASE 50"/>
    <property type="match status" value="1"/>
</dbReference>
<keyword evidence="4" id="KW-0067">ATP-binding</keyword>
<dbReference type="GO" id="GO:0016787">
    <property type="term" value="F:hydrolase activity"/>
    <property type="evidence" value="ECO:0007669"/>
    <property type="project" value="UniProtKB-KW"/>
</dbReference>
<keyword evidence="1" id="KW-0547">Nucleotide-binding</keyword>
<evidence type="ECO:0000256" key="3">
    <source>
        <dbReference type="ARBA" id="ARBA00022806"/>
    </source>
</evidence>
<keyword evidence="2" id="KW-0378">Hydrolase</keyword>
<feature type="compositionally biased region" description="Basic residues" evidence="5">
    <location>
        <begin position="18"/>
        <end position="28"/>
    </location>
</feature>
<sequence length="205" mass="22995">MCFSLPTPEDPFNERHQKKDSKRQKTKKLVPSQQDGGLSSNGNNTALKNGTLDRNHVNVDHQELKRHDVIFNFKKDKPLFVNEWGVEFWKCYSSSIDILETSGACSTLEQIAWMISTAADTIARNEKEGLFLTSPFLLFLVPSQEKVAKVYAVCKPLKALEIHTVSLHPGASLDHQIHGQVCPCIGTPAKKVLIKKKKSNPMEIL</sequence>
<comment type="caution">
    <text evidence="6">The sequence shown here is derived from an EMBL/GenBank/DDBJ whole genome shotgun (WGS) entry which is preliminary data.</text>
</comment>
<dbReference type="AlphaFoldDB" id="A0AA38Z977"/>
<gene>
    <name evidence="6" type="ORF">PVL29_016968</name>
</gene>
<keyword evidence="3" id="KW-0347">Helicase</keyword>
<evidence type="ECO:0000313" key="7">
    <source>
        <dbReference type="Proteomes" id="UP001168098"/>
    </source>
</evidence>
<feature type="region of interest" description="Disordered" evidence="5">
    <location>
        <begin position="1"/>
        <end position="50"/>
    </location>
</feature>
<dbReference type="EMBL" id="JARBHA010000013">
    <property type="protein sequence ID" value="KAJ9684756.1"/>
    <property type="molecule type" value="Genomic_DNA"/>
</dbReference>